<feature type="domain" description="4Fe-4S ferredoxin-type" evidence="12">
    <location>
        <begin position="105"/>
        <end position="134"/>
    </location>
</feature>
<dbReference type="NCBIfam" id="TIGR01944">
    <property type="entry name" value="rnfB"/>
    <property type="match status" value="1"/>
</dbReference>
<dbReference type="InterPro" id="IPR017896">
    <property type="entry name" value="4Fe4S_Fe-S-bd"/>
</dbReference>
<evidence type="ECO:0000256" key="5">
    <source>
        <dbReference type="ARBA" id="ARBA00022723"/>
    </source>
</evidence>
<evidence type="ECO:0000259" key="12">
    <source>
        <dbReference type="PROSITE" id="PS51379"/>
    </source>
</evidence>
<accession>A0A074VC91</accession>
<evidence type="ECO:0000256" key="2">
    <source>
        <dbReference type="ARBA" id="ARBA00022475"/>
    </source>
</evidence>
<dbReference type="Proteomes" id="UP000027644">
    <property type="component" value="Unassembled WGS sequence"/>
</dbReference>
<dbReference type="PANTHER" id="PTHR42859:SF3">
    <property type="entry name" value="ION-TRANSLOCATING OXIDOREDUCTASE COMPLEX SUBUNIT B"/>
    <property type="match status" value="1"/>
</dbReference>
<keyword evidence="2" id="KW-1003">Cell membrane</keyword>
<keyword evidence="6" id="KW-0677">Repeat</keyword>
<dbReference type="PROSITE" id="PS00198">
    <property type="entry name" value="4FE4S_FER_1"/>
    <property type="match status" value="2"/>
</dbReference>
<dbReference type="Pfam" id="PF14697">
    <property type="entry name" value="Fer4_21"/>
    <property type="match status" value="1"/>
</dbReference>
<dbReference type="GO" id="GO:0051539">
    <property type="term" value="F:4 iron, 4 sulfur cluster binding"/>
    <property type="evidence" value="ECO:0007669"/>
    <property type="project" value="UniProtKB-KW"/>
</dbReference>
<keyword evidence="5" id="KW-0479">Metal-binding</keyword>
<proteinExistence type="predicted"/>
<feature type="domain" description="4Fe-4S ferredoxin-type" evidence="12">
    <location>
        <begin position="75"/>
        <end position="104"/>
    </location>
</feature>
<dbReference type="InterPro" id="IPR050294">
    <property type="entry name" value="RnfB_subfamily"/>
</dbReference>
<keyword evidence="14" id="KW-0830">Ubiquinone</keyword>
<name>A0A074VC91_9NEIS</name>
<keyword evidence="8" id="KW-0249">Electron transport</keyword>
<keyword evidence="11" id="KW-0472">Membrane</keyword>
<keyword evidence="9" id="KW-0408">Iron</keyword>
<comment type="caution">
    <text evidence="14">The sequence shown here is derived from an EMBL/GenBank/DDBJ whole genome shotgun (WGS) entry which is preliminary data.</text>
</comment>
<evidence type="ECO:0000256" key="7">
    <source>
        <dbReference type="ARBA" id="ARBA00022967"/>
    </source>
</evidence>
<reference evidence="14 15" key="1">
    <citation type="journal article" date="2014" name="PLoS Genet.">
        <title>Hidden diversity in honey bee gut symbionts detected by single-cell genomics.</title>
        <authorList>
            <person name="Engel P."/>
            <person name="Stepanauskas R."/>
            <person name="Moran N."/>
        </authorList>
    </citation>
    <scope>NUCLEOTIDE SEQUENCE [LARGE SCALE GENOMIC DNA]</scope>
    <source>
        <strain evidence="14 15">SCGC AB-598-J21</strain>
    </source>
</reference>
<feature type="domain" description="4Fe-4S" evidence="13">
    <location>
        <begin position="1"/>
        <end position="59"/>
    </location>
</feature>
<dbReference type="GO" id="GO:0046872">
    <property type="term" value="F:metal ion binding"/>
    <property type="evidence" value="ECO:0007669"/>
    <property type="project" value="UniProtKB-KW"/>
</dbReference>
<dbReference type="EMBL" id="AVQL01000415">
    <property type="protein sequence ID" value="KEQ01457.1"/>
    <property type="molecule type" value="Genomic_DNA"/>
</dbReference>
<dbReference type="GO" id="GO:0009055">
    <property type="term" value="F:electron transfer activity"/>
    <property type="evidence" value="ECO:0007669"/>
    <property type="project" value="InterPro"/>
</dbReference>
<dbReference type="Pfam" id="PF04060">
    <property type="entry name" value="FeS"/>
    <property type="match status" value="1"/>
</dbReference>
<dbReference type="PROSITE" id="PS51379">
    <property type="entry name" value="4FE4S_FER_2"/>
    <property type="match status" value="2"/>
</dbReference>
<keyword evidence="4" id="KW-0997">Cell inner membrane</keyword>
<sequence>MSIASEHIDRLLPQTQCRQCGYQGCLPYAQALSRGEAEINLCTPGGTAVINDLAKLLNVQILPPADTLKAALPKAIAVIDETECIGCTACIKACPVDAIMGATKQMHTVISAECSGCELCIAPCPVDCIDMQPVLEQWLPQARTLTDGQESDRFAAATQASLRFQHRNERLQHLQRLKEKQLHARKTKEPATTTTSAAKSAGKINPAALIAKAMAKAQTQQIHRRVPDNQNSFQQQQIAKAQEQAGYRRAMRDLQYGNDQQKAEALEWLRLYKQQRESKQ</sequence>
<evidence type="ECO:0000256" key="9">
    <source>
        <dbReference type="ARBA" id="ARBA00023004"/>
    </source>
</evidence>
<evidence type="ECO:0000256" key="3">
    <source>
        <dbReference type="ARBA" id="ARBA00022485"/>
    </source>
</evidence>
<dbReference type="AlphaFoldDB" id="A0A074VC91"/>
<dbReference type="Gene3D" id="3.30.70.20">
    <property type="match status" value="1"/>
</dbReference>
<evidence type="ECO:0000313" key="14">
    <source>
        <dbReference type="EMBL" id="KEQ01457.1"/>
    </source>
</evidence>
<keyword evidence="1" id="KW-0813">Transport</keyword>
<dbReference type="SUPFAM" id="SSF54862">
    <property type="entry name" value="4Fe-4S ferredoxins"/>
    <property type="match status" value="1"/>
</dbReference>
<evidence type="ECO:0000259" key="13">
    <source>
        <dbReference type="PROSITE" id="PS51656"/>
    </source>
</evidence>
<evidence type="ECO:0000256" key="10">
    <source>
        <dbReference type="ARBA" id="ARBA00023014"/>
    </source>
</evidence>
<dbReference type="InterPro" id="IPR017900">
    <property type="entry name" value="4Fe4S_Fe_S_CS"/>
</dbReference>
<evidence type="ECO:0000256" key="11">
    <source>
        <dbReference type="ARBA" id="ARBA00023136"/>
    </source>
</evidence>
<keyword evidence="7" id="KW-1278">Translocase</keyword>
<dbReference type="Gene3D" id="1.10.15.40">
    <property type="entry name" value="Electron transport complex subunit B, putative Fe-S cluster"/>
    <property type="match status" value="1"/>
</dbReference>
<evidence type="ECO:0000256" key="6">
    <source>
        <dbReference type="ARBA" id="ARBA00022737"/>
    </source>
</evidence>
<dbReference type="InterPro" id="IPR007202">
    <property type="entry name" value="4Fe-4S_dom"/>
</dbReference>
<dbReference type="InterPro" id="IPR010207">
    <property type="entry name" value="Elect_transpt_cplx_RnfB/RsxB"/>
</dbReference>
<organism evidence="14 15">
    <name type="scientific">Snodgrassella alvi SCGC AB-598-J21</name>
    <dbReference type="NCBI Taxonomy" id="1385367"/>
    <lineage>
        <taxon>Bacteria</taxon>
        <taxon>Pseudomonadati</taxon>
        <taxon>Pseudomonadota</taxon>
        <taxon>Betaproteobacteria</taxon>
        <taxon>Neisseriales</taxon>
        <taxon>Neisseriaceae</taxon>
        <taxon>Snodgrassella</taxon>
    </lineage>
</organism>
<keyword evidence="3" id="KW-0004">4Fe-4S</keyword>
<dbReference type="PANTHER" id="PTHR42859">
    <property type="entry name" value="OXIDOREDUCTASE"/>
    <property type="match status" value="1"/>
</dbReference>
<gene>
    <name evidence="14" type="ORF">SASC598J21_007640</name>
</gene>
<dbReference type="PROSITE" id="PS51656">
    <property type="entry name" value="4FE4S"/>
    <property type="match status" value="1"/>
</dbReference>
<evidence type="ECO:0000256" key="1">
    <source>
        <dbReference type="ARBA" id="ARBA00022448"/>
    </source>
</evidence>
<protein>
    <submittedName>
        <fullName evidence="14">Putative NADH:ubiquinone oxidoreductase, subunit RnfB</fullName>
    </submittedName>
</protein>
<evidence type="ECO:0000313" key="15">
    <source>
        <dbReference type="Proteomes" id="UP000027644"/>
    </source>
</evidence>
<evidence type="ECO:0000256" key="8">
    <source>
        <dbReference type="ARBA" id="ARBA00022982"/>
    </source>
</evidence>
<evidence type="ECO:0000256" key="4">
    <source>
        <dbReference type="ARBA" id="ARBA00022519"/>
    </source>
</evidence>
<keyword evidence="10" id="KW-0411">Iron-sulfur</keyword>